<accession>A0A517SU08</accession>
<protein>
    <submittedName>
        <fullName evidence="1">Uncharacterized protein</fullName>
    </submittedName>
</protein>
<dbReference type="AlphaFoldDB" id="A0A517SU08"/>
<evidence type="ECO:0000313" key="1">
    <source>
        <dbReference type="EMBL" id="QDT59590.1"/>
    </source>
</evidence>
<dbReference type="Proteomes" id="UP000315003">
    <property type="component" value="Chromosome"/>
</dbReference>
<dbReference type="EMBL" id="CP036272">
    <property type="protein sequence ID" value="QDT59590.1"/>
    <property type="molecule type" value="Genomic_DNA"/>
</dbReference>
<evidence type="ECO:0000313" key="2">
    <source>
        <dbReference type="Proteomes" id="UP000315003"/>
    </source>
</evidence>
<gene>
    <name evidence="1" type="ORF">SV7mr_20990</name>
</gene>
<organism evidence="1 2">
    <name type="scientific">Stieleria bergensis</name>
    <dbReference type="NCBI Taxonomy" id="2528025"/>
    <lineage>
        <taxon>Bacteria</taxon>
        <taxon>Pseudomonadati</taxon>
        <taxon>Planctomycetota</taxon>
        <taxon>Planctomycetia</taxon>
        <taxon>Pirellulales</taxon>
        <taxon>Pirellulaceae</taxon>
        <taxon>Stieleria</taxon>
    </lineage>
</organism>
<proteinExistence type="predicted"/>
<reference evidence="1 2" key="1">
    <citation type="submission" date="2019-02" db="EMBL/GenBank/DDBJ databases">
        <title>Deep-cultivation of Planctomycetes and their phenomic and genomic characterization uncovers novel biology.</title>
        <authorList>
            <person name="Wiegand S."/>
            <person name="Jogler M."/>
            <person name="Boedeker C."/>
            <person name="Pinto D."/>
            <person name="Vollmers J."/>
            <person name="Rivas-Marin E."/>
            <person name="Kohn T."/>
            <person name="Peeters S.H."/>
            <person name="Heuer A."/>
            <person name="Rast P."/>
            <person name="Oberbeckmann S."/>
            <person name="Bunk B."/>
            <person name="Jeske O."/>
            <person name="Meyerdierks A."/>
            <person name="Storesund J.E."/>
            <person name="Kallscheuer N."/>
            <person name="Luecker S."/>
            <person name="Lage O.M."/>
            <person name="Pohl T."/>
            <person name="Merkel B.J."/>
            <person name="Hornburger P."/>
            <person name="Mueller R.-W."/>
            <person name="Bruemmer F."/>
            <person name="Labrenz M."/>
            <person name="Spormann A.M."/>
            <person name="Op den Camp H."/>
            <person name="Overmann J."/>
            <person name="Amann R."/>
            <person name="Jetten M.S.M."/>
            <person name="Mascher T."/>
            <person name="Medema M.H."/>
            <person name="Devos D.P."/>
            <person name="Kaster A.-K."/>
            <person name="Ovreas L."/>
            <person name="Rohde M."/>
            <person name="Galperin M.Y."/>
            <person name="Jogler C."/>
        </authorList>
    </citation>
    <scope>NUCLEOTIDE SEQUENCE [LARGE SCALE GENOMIC DNA]</scope>
    <source>
        <strain evidence="1 2">SV_7m_r</strain>
    </source>
</reference>
<keyword evidence="2" id="KW-1185">Reference proteome</keyword>
<name>A0A517SU08_9BACT</name>
<sequence>MSDFMHWVTLAHTMRLHSYSHTSGEGHVYQGRFKSFAVQDDDHFLFVAATSNVTR</sequence>